<dbReference type="EMBL" id="PDCK01000044">
    <property type="protein sequence ID" value="PRQ22017.1"/>
    <property type="molecule type" value="Genomic_DNA"/>
</dbReference>
<keyword evidence="6" id="KW-0449">Lipoprotein</keyword>
<dbReference type="STRING" id="74649.A0A2P6PJA9"/>
<dbReference type="InterPro" id="IPR006918">
    <property type="entry name" value="COBRA_pln"/>
</dbReference>
<comment type="similarity">
    <text evidence="2 7">Belongs to the COBRA family.</text>
</comment>
<keyword evidence="8" id="KW-0812">Transmembrane</keyword>
<dbReference type="GO" id="GO:0052324">
    <property type="term" value="P:plant-type cell wall cellulose biosynthetic process"/>
    <property type="evidence" value="ECO:0007669"/>
    <property type="project" value="TreeGrafter"/>
</dbReference>
<dbReference type="GO" id="GO:0098552">
    <property type="term" value="C:side of membrane"/>
    <property type="evidence" value="ECO:0007669"/>
    <property type="project" value="UniProtKB-KW"/>
</dbReference>
<evidence type="ECO:0000313" key="11">
    <source>
        <dbReference type="Proteomes" id="UP000238479"/>
    </source>
</evidence>
<evidence type="ECO:0000313" key="10">
    <source>
        <dbReference type="EMBL" id="PRQ22017.1"/>
    </source>
</evidence>
<accession>A0A2P6PJA9</accession>
<dbReference type="GO" id="GO:0005886">
    <property type="term" value="C:plasma membrane"/>
    <property type="evidence" value="ECO:0007669"/>
    <property type="project" value="UniProtKB-SubCell"/>
</dbReference>
<evidence type="ECO:0000256" key="4">
    <source>
        <dbReference type="ARBA" id="ARBA00022729"/>
    </source>
</evidence>
<dbReference type="AlphaFoldDB" id="A0A2P6PJA9"/>
<keyword evidence="8" id="KW-0472">Membrane</keyword>
<organism evidence="10 11">
    <name type="scientific">Rosa chinensis</name>
    <name type="common">China rose</name>
    <dbReference type="NCBI Taxonomy" id="74649"/>
    <lineage>
        <taxon>Eukaryota</taxon>
        <taxon>Viridiplantae</taxon>
        <taxon>Streptophyta</taxon>
        <taxon>Embryophyta</taxon>
        <taxon>Tracheophyta</taxon>
        <taxon>Spermatophyta</taxon>
        <taxon>Magnoliopsida</taxon>
        <taxon>eudicotyledons</taxon>
        <taxon>Gunneridae</taxon>
        <taxon>Pentapetalae</taxon>
        <taxon>rosids</taxon>
        <taxon>fabids</taxon>
        <taxon>Rosales</taxon>
        <taxon>Rosaceae</taxon>
        <taxon>Rosoideae</taxon>
        <taxon>Rosoideae incertae sedis</taxon>
        <taxon>Rosa</taxon>
    </lineage>
</organism>
<dbReference type="PIRSF" id="PIRSF038122">
    <property type="entry name" value="COBRA"/>
    <property type="match status" value="1"/>
</dbReference>
<evidence type="ECO:0000256" key="3">
    <source>
        <dbReference type="ARBA" id="ARBA00022622"/>
    </source>
</evidence>
<dbReference type="OMA" id="HWHIKNN"/>
<comment type="subcellular location">
    <subcellularLocation>
        <location evidence="1">Cell membrane</location>
        <topology evidence="1">Lipid-anchor</topology>
        <topology evidence="1">GPI-anchor</topology>
    </subcellularLocation>
</comment>
<comment type="caution">
    <text evidence="10">The sequence shown here is derived from an EMBL/GenBank/DDBJ whole genome shotgun (WGS) entry which is preliminary data.</text>
</comment>
<feature type="transmembrane region" description="Helical" evidence="8">
    <location>
        <begin position="12"/>
        <end position="30"/>
    </location>
</feature>
<evidence type="ECO:0000259" key="9">
    <source>
        <dbReference type="Pfam" id="PF25079"/>
    </source>
</evidence>
<dbReference type="Pfam" id="PF25079">
    <property type="entry name" value="COB_C"/>
    <property type="match status" value="1"/>
</dbReference>
<keyword evidence="8" id="KW-1133">Transmembrane helix</keyword>
<feature type="domain" description="COBRA C-terminal" evidence="9">
    <location>
        <begin position="248"/>
        <end position="437"/>
    </location>
</feature>
<dbReference type="Gramene" id="PRQ22017">
    <property type="protein sequence ID" value="PRQ22017"/>
    <property type="gene ID" value="RchiOBHm_Chr6g0245661"/>
</dbReference>
<keyword evidence="5" id="KW-0325">Glycoprotein</keyword>
<keyword evidence="3" id="KW-0336">GPI-anchor</keyword>
<dbReference type="Pfam" id="PF04833">
    <property type="entry name" value="COBRA"/>
    <property type="match status" value="1"/>
</dbReference>
<protein>
    <recommendedName>
        <fullName evidence="7">COBRA-like protein</fullName>
    </recommendedName>
</protein>
<dbReference type="PANTHER" id="PTHR31673:SF41">
    <property type="entry name" value="COBRA-LIKE PROTEIN"/>
    <property type="match status" value="1"/>
</dbReference>
<evidence type="ECO:0000256" key="2">
    <source>
        <dbReference type="ARBA" id="ARBA00005507"/>
    </source>
</evidence>
<dbReference type="GO" id="GO:0010215">
    <property type="term" value="P:cellulose microfibril organization"/>
    <property type="evidence" value="ECO:0007669"/>
    <property type="project" value="InterPro"/>
</dbReference>
<evidence type="ECO:0000256" key="1">
    <source>
        <dbReference type="ARBA" id="ARBA00004609"/>
    </source>
</evidence>
<evidence type="ECO:0000256" key="6">
    <source>
        <dbReference type="ARBA" id="ARBA00023288"/>
    </source>
</evidence>
<evidence type="ECO:0000256" key="7">
    <source>
        <dbReference type="PIRNR" id="PIRNR038122"/>
    </source>
</evidence>
<dbReference type="PANTHER" id="PTHR31673">
    <property type="entry name" value="PROTEIN COBRA"/>
    <property type="match status" value="1"/>
</dbReference>
<sequence length="471" mass="52820">MAFISIPSNNLWPFALVLIIVVAISSLSGMRHHRVVIPSLLLLFRVLGEINCYDPLDPNGNITVIFDTYQWENDGYLAKVTIQNYYQYRHVDKPGWELGWIWAQNEVIWSMKGAFATKQGNCSSFKSDIPHSCVKHPEIVDLMPDSSLENMSVDCCRGGVLDAWAINPSKSFSSFQIKVGNLQQNSFGSAPLNLTLMAPGLGYTCGPLLDVDPTVSLDIGGRRQVQVFRTWKATCTYSSFIAAETPVCCVSLSTFYNPTITSCPLCSCGCRLADKTTETCIRTSFPSIITNDIQSDPDVVKCTDHMCPVRVHWHIMSNYVDHWRVKLTITNYNYNKIFSDWNVLVQHPGFSQKTTIYSFNSTMLPAGFRDEVALFWGIPYVNTELISTKKDQVGSVSTEMLLKKDMDSFTFSNGWAFPRRLYFNGESCQMPLPDSFPTLPNGAVSNFAKPSHCLFLLLTFLISQALLVPCL</sequence>
<dbReference type="Proteomes" id="UP000238479">
    <property type="component" value="Chromosome 6"/>
</dbReference>
<keyword evidence="11" id="KW-1185">Reference proteome</keyword>
<evidence type="ECO:0000256" key="8">
    <source>
        <dbReference type="SAM" id="Phobius"/>
    </source>
</evidence>
<gene>
    <name evidence="10" type="ORF">RchiOBHm_Chr6g0245661</name>
</gene>
<proteinExistence type="inferred from homology"/>
<evidence type="ECO:0000256" key="5">
    <source>
        <dbReference type="ARBA" id="ARBA00023180"/>
    </source>
</evidence>
<keyword evidence="4" id="KW-0732">Signal</keyword>
<dbReference type="InterPro" id="IPR056900">
    <property type="entry name" value="COB_C"/>
</dbReference>
<reference evidence="10 11" key="1">
    <citation type="journal article" date="2018" name="Nat. Genet.">
        <title>The Rosa genome provides new insights in the design of modern roses.</title>
        <authorList>
            <person name="Bendahmane M."/>
        </authorList>
    </citation>
    <scope>NUCLEOTIDE SEQUENCE [LARGE SCALE GENOMIC DNA]</scope>
    <source>
        <strain evidence="11">cv. Old Blush</strain>
    </source>
</reference>
<name>A0A2P6PJA9_ROSCH</name>